<evidence type="ECO:0000313" key="1">
    <source>
        <dbReference type="EMBL" id="GMH09776.1"/>
    </source>
</evidence>
<comment type="caution">
    <text evidence="1">The sequence shown here is derived from an EMBL/GenBank/DDBJ whole genome shotgun (WGS) entry which is preliminary data.</text>
</comment>
<dbReference type="AlphaFoldDB" id="A0AAD3SFU7"/>
<proteinExistence type="predicted"/>
<dbReference type="Proteomes" id="UP001279734">
    <property type="component" value="Unassembled WGS sequence"/>
</dbReference>
<accession>A0AAD3SFU7</accession>
<reference evidence="1" key="1">
    <citation type="submission" date="2023-05" db="EMBL/GenBank/DDBJ databases">
        <title>Nepenthes gracilis genome sequencing.</title>
        <authorList>
            <person name="Fukushima K."/>
        </authorList>
    </citation>
    <scope>NUCLEOTIDE SEQUENCE</scope>
    <source>
        <strain evidence="1">SING2019-196</strain>
    </source>
</reference>
<organism evidence="1 2">
    <name type="scientific">Nepenthes gracilis</name>
    <name type="common">Slender pitcher plant</name>
    <dbReference type="NCBI Taxonomy" id="150966"/>
    <lineage>
        <taxon>Eukaryota</taxon>
        <taxon>Viridiplantae</taxon>
        <taxon>Streptophyta</taxon>
        <taxon>Embryophyta</taxon>
        <taxon>Tracheophyta</taxon>
        <taxon>Spermatophyta</taxon>
        <taxon>Magnoliopsida</taxon>
        <taxon>eudicotyledons</taxon>
        <taxon>Gunneridae</taxon>
        <taxon>Pentapetalae</taxon>
        <taxon>Caryophyllales</taxon>
        <taxon>Nepenthaceae</taxon>
        <taxon>Nepenthes</taxon>
    </lineage>
</organism>
<sequence length="111" mass="12464">MARGFNFQGTFTLRLQLFVRRGQTFRISLLIARIGTGLARPKGLHPFSRPLRMGLRDVCPGLCKAAKELSLHGASSLHRCLRFAFIFPRTFSTEVVDHGHQMPQGLNAQMV</sequence>
<dbReference type="EMBL" id="BSYO01000009">
    <property type="protein sequence ID" value="GMH09776.1"/>
    <property type="molecule type" value="Genomic_DNA"/>
</dbReference>
<gene>
    <name evidence="1" type="ORF">Nepgr_011617</name>
</gene>
<evidence type="ECO:0000313" key="2">
    <source>
        <dbReference type="Proteomes" id="UP001279734"/>
    </source>
</evidence>
<protein>
    <submittedName>
        <fullName evidence="1">Uncharacterized protein</fullName>
    </submittedName>
</protein>
<name>A0AAD3SFU7_NEPGR</name>
<keyword evidence="2" id="KW-1185">Reference proteome</keyword>